<comment type="caution">
    <text evidence="2">The sequence shown here is derived from an EMBL/GenBank/DDBJ whole genome shotgun (WGS) entry which is preliminary data.</text>
</comment>
<dbReference type="PROSITE" id="PS50097">
    <property type="entry name" value="BTB"/>
    <property type="match status" value="1"/>
</dbReference>
<accession>A0A9P1FR59</accession>
<dbReference type="Pfam" id="PF00651">
    <property type="entry name" value="BTB"/>
    <property type="match status" value="1"/>
</dbReference>
<dbReference type="Gene3D" id="3.30.710.10">
    <property type="entry name" value="Potassium Channel Kv1.1, Chain A"/>
    <property type="match status" value="1"/>
</dbReference>
<dbReference type="InterPro" id="IPR011990">
    <property type="entry name" value="TPR-like_helical_dom_sf"/>
</dbReference>
<dbReference type="Proteomes" id="UP001152797">
    <property type="component" value="Unassembled WGS sequence"/>
</dbReference>
<dbReference type="PANTHER" id="PTHR45774:SF3">
    <property type="entry name" value="BTB (POZ) DOMAIN-CONTAINING 2B-RELATED"/>
    <property type="match status" value="1"/>
</dbReference>
<dbReference type="InterPro" id="IPR000210">
    <property type="entry name" value="BTB/POZ_dom"/>
</dbReference>
<evidence type="ECO:0000313" key="3">
    <source>
        <dbReference type="EMBL" id="CAL1137140.1"/>
    </source>
</evidence>
<organism evidence="2">
    <name type="scientific">Cladocopium goreaui</name>
    <dbReference type="NCBI Taxonomy" id="2562237"/>
    <lineage>
        <taxon>Eukaryota</taxon>
        <taxon>Sar</taxon>
        <taxon>Alveolata</taxon>
        <taxon>Dinophyceae</taxon>
        <taxon>Suessiales</taxon>
        <taxon>Symbiodiniaceae</taxon>
        <taxon>Cladocopium</taxon>
    </lineage>
</organism>
<reference evidence="2" key="1">
    <citation type="submission" date="2022-10" db="EMBL/GenBank/DDBJ databases">
        <authorList>
            <person name="Chen Y."/>
            <person name="Dougan E. K."/>
            <person name="Chan C."/>
            <person name="Rhodes N."/>
            <person name="Thang M."/>
        </authorList>
    </citation>
    <scope>NUCLEOTIDE SEQUENCE</scope>
</reference>
<evidence type="ECO:0000313" key="4">
    <source>
        <dbReference type="EMBL" id="CAL4771077.1"/>
    </source>
</evidence>
<evidence type="ECO:0000259" key="1">
    <source>
        <dbReference type="PROSITE" id="PS50097"/>
    </source>
</evidence>
<dbReference type="SMART" id="SM00225">
    <property type="entry name" value="BTB"/>
    <property type="match status" value="1"/>
</dbReference>
<dbReference type="SUPFAM" id="SSF54695">
    <property type="entry name" value="POZ domain"/>
    <property type="match status" value="1"/>
</dbReference>
<dbReference type="AlphaFoldDB" id="A0A9P1FR59"/>
<dbReference type="Gene3D" id="1.25.40.10">
    <property type="entry name" value="Tetratricopeptide repeat domain"/>
    <property type="match status" value="1"/>
</dbReference>
<dbReference type="EMBL" id="CAMXCT030000835">
    <property type="protein sequence ID" value="CAL4771077.1"/>
    <property type="molecule type" value="Genomic_DNA"/>
</dbReference>
<dbReference type="EMBL" id="CAMXCT010000835">
    <property type="protein sequence ID" value="CAI3983765.1"/>
    <property type="molecule type" value="Genomic_DNA"/>
</dbReference>
<dbReference type="PANTHER" id="PTHR45774">
    <property type="entry name" value="BTB/POZ DOMAIN-CONTAINING"/>
    <property type="match status" value="1"/>
</dbReference>
<evidence type="ECO:0000313" key="5">
    <source>
        <dbReference type="Proteomes" id="UP001152797"/>
    </source>
</evidence>
<name>A0A9P1FR59_9DINO</name>
<protein>
    <submittedName>
        <fullName evidence="4">Mitochondrial GTPase 1</fullName>
    </submittedName>
</protein>
<keyword evidence="5" id="KW-1185">Reference proteome</keyword>
<evidence type="ECO:0000313" key="2">
    <source>
        <dbReference type="EMBL" id="CAI3983765.1"/>
    </source>
</evidence>
<reference evidence="3" key="2">
    <citation type="submission" date="2024-04" db="EMBL/GenBank/DDBJ databases">
        <authorList>
            <person name="Chen Y."/>
            <person name="Shah S."/>
            <person name="Dougan E. K."/>
            <person name="Thang M."/>
            <person name="Chan C."/>
        </authorList>
    </citation>
    <scope>NUCLEOTIDE SEQUENCE [LARGE SCALE GENOMIC DNA]</scope>
</reference>
<dbReference type="EMBL" id="CAMXCT020000835">
    <property type="protein sequence ID" value="CAL1137140.1"/>
    <property type="molecule type" value="Genomic_DNA"/>
</dbReference>
<feature type="domain" description="BTB" evidence="1">
    <location>
        <begin position="334"/>
        <end position="403"/>
    </location>
</feature>
<dbReference type="InterPro" id="IPR011333">
    <property type="entry name" value="SKP1/BTB/POZ_sf"/>
</dbReference>
<proteinExistence type="predicted"/>
<dbReference type="OrthoDB" id="416372at2759"/>
<gene>
    <name evidence="2" type="ORF">C1SCF055_LOCUS11353</name>
</gene>
<sequence length="765" mass="86474">MSFWWARWSFCHKSFVCRRGQIRPDSFCYAAALSTFQRAQQWKLVETLSQASVQVAIQPNIVSFTTAVRAREKWRLAVYSNLCMLQLQVDVLWCSSVLKRCADAGQWRVVLSMLLGMRSCFLTLDEICWNAAMTSQNPWPMTTALLSKSTQTRTHDVSSFTQAMNSCTSQQNWRGTLFLMGRCASSPVRLDVFLCSAVLNGLQKAPRLGNELGIGHSSSEVLCPCGQERPCQQEQLWAAAAGYLKHLRGSTLQVDAVCRLMKQQRITVGDGKRSTVMLHPWRSETVSTNGLRLRAIYGTCPGLMDLRTYDLQLKALRLSQDKRCESWITDEDLCDAVAFVGPERQRVPFLRAPLATLSKPLKVALYGEFREGRTRELVLEDVTVDAFDVMMRTAYHLEPKLIPPRAINTLKAAKLYMIEDLERYCWDYLRDLEGLDSTLILQTLTECLKCSFDLPEELQCTYWSNILSKSASVVQSPFFVETHGSVIARLIKLDEFHVNEENLWSRLVEWAANAIRKQELLGPFADATPCQPAKRAKTNDDDSNGIGPSETVQQEAVLQLMSPHMRFIQMNKGFFIDKVRKHLGRKEIDAVTDYFLMGRISEGLLTRKRVGLKDPIIKVEEKQDFQVCCEFSQKKLKFTKPILLTKVKINSRVSQETPGLFGLRYFFNVSFTWSVSAANLKFSNSVASDSDNPLVPSKSTIAINLQDPCDELIVDIASDQIDKVGSIEVTGMSFKPPVELAKSVVQRLSKDLLVKPTEAKNDPDQ</sequence>